<dbReference type="SUPFAM" id="SSF53474">
    <property type="entry name" value="alpha/beta-Hydrolases"/>
    <property type="match status" value="1"/>
</dbReference>
<dbReference type="RefSeq" id="WP_189248748.1">
    <property type="nucleotide sequence ID" value="NZ_BMQJ01000012.1"/>
</dbReference>
<comment type="caution">
    <text evidence="2">The sequence shown here is derived from an EMBL/GenBank/DDBJ whole genome shotgun (WGS) entry which is preliminary data.</text>
</comment>
<feature type="domain" description="AB hydrolase-1" evidence="1">
    <location>
        <begin position="3"/>
        <end position="237"/>
    </location>
</feature>
<proteinExistence type="predicted"/>
<dbReference type="InterPro" id="IPR000073">
    <property type="entry name" value="AB_hydrolase_1"/>
</dbReference>
<evidence type="ECO:0000259" key="1">
    <source>
        <dbReference type="Pfam" id="PF12697"/>
    </source>
</evidence>
<organism evidence="2 3">
    <name type="scientific">Streptosporangium pseudovulgare</name>
    <dbReference type="NCBI Taxonomy" id="35765"/>
    <lineage>
        <taxon>Bacteria</taxon>
        <taxon>Bacillati</taxon>
        <taxon>Actinomycetota</taxon>
        <taxon>Actinomycetes</taxon>
        <taxon>Streptosporangiales</taxon>
        <taxon>Streptosporangiaceae</taxon>
        <taxon>Streptosporangium</taxon>
    </lineage>
</organism>
<evidence type="ECO:0000313" key="3">
    <source>
        <dbReference type="Proteomes" id="UP000611554"/>
    </source>
</evidence>
<dbReference type="InterPro" id="IPR029058">
    <property type="entry name" value="AB_hydrolase_fold"/>
</dbReference>
<keyword evidence="3" id="KW-1185">Reference proteome</keyword>
<protein>
    <submittedName>
        <fullName evidence="2">Oxidoreductase</fullName>
    </submittedName>
</protein>
<name>A0ABQ2R6H0_9ACTN</name>
<dbReference type="Gene3D" id="3.40.50.1820">
    <property type="entry name" value="alpha/beta hydrolase"/>
    <property type="match status" value="1"/>
</dbReference>
<dbReference type="InterPro" id="IPR050228">
    <property type="entry name" value="Carboxylesterase_BioH"/>
</dbReference>
<dbReference type="EMBL" id="BMQJ01000012">
    <property type="protein sequence ID" value="GGQ12653.1"/>
    <property type="molecule type" value="Genomic_DNA"/>
</dbReference>
<gene>
    <name evidence="2" type="ORF">GCM10010140_48650</name>
</gene>
<sequence length="259" mass="29571">MDGTVWRNVVPHLRADYRCVLPLLPLGSHRRPMRPDADLSLRGLGLLVAEFLERLDLRDVTLVFNDWGGAQVLISEGRADRVGRLVLSACEAFDNYPPGVPGRLIATAARIPGGLTVAMRTLRVRPLRRMPGGWGWMSKRPVPADVMDTWFRPAQTRPEIRRDLRKYVLSTPPRRTLLEWADRMRSFDRPVLIVWAAEDRVMPREHGRRLAELFPDGRLVEIEDSYTLIPEDQPRALTRAIREFLRDTAPAPRPHQTAG</sequence>
<reference evidence="3" key="1">
    <citation type="journal article" date="2019" name="Int. J. Syst. Evol. Microbiol.">
        <title>The Global Catalogue of Microorganisms (GCM) 10K type strain sequencing project: providing services to taxonomists for standard genome sequencing and annotation.</title>
        <authorList>
            <consortium name="The Broad Institute Genomics Platform"/>
            <consortium name="The Broad Institute Genome Sequencing Center for Infectious Disease"/>
            <person name="Wu L."/>
            <person name="Ma J."/>
        </authorList>
    </citation>
    <scope>NUCLEOTIDE SEQUENCE [LARGE SCALE GENOMIC DNA]</scope>
    <source>
        <strain evidence="3">JCM 3115</strain>
    </source>
</reference>
<evidence type="ECO:0000313" key="2">
    <source>
        <dbReference type="EMBL" id="GGQ12653.1"/>
    </source>
</evidence>
<dbReference type="PANTHER" id="PTHR43194:SF2">
    <property type="entry name" value="PEROXISOMAL MEMBRANE PROTEIN LPX1"/>
    <property type="match status" value="1"/>
</dbReference>
<dbReference type="Proteomes" id="UP000611554">
    <property type="component" value="Unassembled WGS sequence"/>
</dbReference>
<accession>A0ABQ2R6H0</accession>
<dbReference type="Pfam" id="PF12697">
    <property type="entry name" value="Abhydrolase_6"/>
    <property type="match status" value="1"/>
</dbReference>
<dbReference type="PANTHER" id="PTHR43194">
    <property type="entry name" value="HYDROLASE ALPHA/BETA FOLD FAMILY"/>
    <property type="match status" value="1"/>
</dbReference>